<gene>
    <name evidence="1" type="ORF">QD47_14810</name>
</gene>
<evidence type="ECO:0000313" key="2">
    <source>
        <dbReference type="Proteomes" id="UP000032534"/>
    </source>
</evidence>
<dbReference type="PATRIC" id="fig|159743.3.peg.3299"/>
<dbReference type="EMBL" id="JTHP01000028">
    <property type="protein sequence ID" value="KJD44866.1"/>
    <property type="molecule type" value="Genomic_DNA"/>
</dbReference>
<protein>
    <submittedName>
        <fullName evidence="1">Uncharacterized protein</fullName>
    </submittedName>
</protein>
<reference evidence="1 2" key="1">
    <citation type="submission" date="2014-11" db="EMBL/GenBank/DDBJ databases">
        <title>Draft Genome Sequences of Paenibacillus polymyxa NRRL B-30509 and Paenibacillus terrae NRRL B-30644, Strains from a Poultry Environment that Produce Tridecaptin A and Paenicidins.</title>
        <authorList>
            <person name="van Belkum M.J."/>
            <person name="Lohans C.T."/>
            <person name="Vederas J.C."/>
        </authorList>
    </citation>
    <scope>NUCLEOTIDE SEQUENCE [LARGE SCALE GENOMIC DNA]</scope>
    <source>
        <strain evidence="1 2">NRRL B-30644</strain>
    </source>
</reference>
<evidence type="ECO:0000313" key="1">
    <source>
        <dbReference type="EMBL" id="KJD44866.1"/>
    </source>
</evidence>
<keyword evidence="2" id="KW-1185">Reference proteome</keyword>
<organism evidence="1 2">
    <name type="scientific">Paenibacillus terrae</name>
    <dbReference type="NCBI Taxonomy" id="159743"/>
    <lineage>
        <taxon>Bacteria</taxon>
        <taxon>Bacillati</taxon>
        <taxon>Bacillota</taxon>
        <taxon>Bacilli</taxon>
        <taxon>Bacillales</taxon>
        <taxon>Paenibacillaceae</taxon>
        <taxon>Paenibacillus</taxon>
    </lineage>
</organism>
<dbReference type="Proteomes" id="UP000032534">
    <property type="component" value="Unassembled WGS sequence"/>
</dbReference>
<sequence length="159" mass="18553">MDDSKKDASLSYAQYRDLFMDMSEKLQLAPFNFLESTQGNNIVAIEKDWSFGARSMLTRDGKPTDEETQERIIYKKKDDTLLLIDLIYLKDTLSNDLVFWPTHETEAYKKEAVLQSFDEAMLTYKNVIVKITLISKRQKADLHDMQSVLKSVTTFMKKY</sequence>
<dbReference type="RefSeq" id="WP_044646861.1">
    <property type="nucleotide sequence ID" value="NZ_JTHP01000028.1"/>
</dbReference>
<accession>A0A0D7X0A2</accession>
<comment type="caution">
    <text evidence="1">The sequence shown here is derived from an EMBL/GenBank/DDBJ whole genome shotgun (WGS) entry which is preliminary data.</text>
</comment>
<dbReference type="OrthoDB" id="2845963at2"/>
<name>A0A0D7X0A2_9BACL</name>
<dbReference type="AlphaFoldDB" id="A0A0D7X0A2"/>
<proteinExistence type="predicted"/>